<accession>A0A4R2BFD4</accession>
<evidence type="ECO:0000313" key="1">
    <source>
        <dbReference type="EMBL" id="TCN25516.1"/>
    </source>
</evidence>
<keyword evidence="2" id="KW-1185">Reference proteome</keyword>
<dbReference type="RefSeq" id="WP_158287069.1">
    <property type="nucleotide sequence ID" value="NZ_JABUHM010000003.1"/>
</dbReference>
<evidence type="ECO:0000313" key="2">
    <source>
        <dbReference type="Proteomes" id="UP000295689"/>
    </source>
</evidence>
<proteinExistence type="predicted"/>
<dbReference type="EMBL" id="SLVV01000005">
    <property type="protein sequence ID" value="TCN25516.1"/>
    <property type="molecule type" value="Genomic_DNA"/>
</dbReference>
<dbReference type="AlphaFoldDB" id="A0A4R2BFD4"/>
<reference evidence="1 2" key="1">
    <citation type="journal article" date="2015" name="Stand. Genomic Sci.">
        <title>Genomic Encyclopedia of Bacterial and Archaeal Type Strains, Phase III: the genomes of soil and plant-associated and newly described type strains.</title>
        <authorList>
            <person name="Whitman W.B."/>
            <person name="Woyke T."/>
            <person name="Klenk H.P."/>
            <person name="Zhou Y."/>
            <person name="Lilburn T.G."/>
            <person name="Beck B.J."/>
            <person name="De Vos P."/>
            <person name="Vandamme P."/>
            <person name="Eisen J.A."/>
            <person name="Garrity G."/>
            <person name="Hugenholtz P."/>
            <person name="Kyrpides N.C."/>
        </authorList>
    </citation>
    <scope>NUCLEOTIDE SEQUENCE [LARGE SCALE GENOMIC DNA]</scope>
    <source>
        <strain evidence="1 2">CV53</strain>
    </source>
</reference>
<protein>
    <submittedName>
        <fullName evidence="1">Uncharacterized protein</fullName>
    </submittedName>
</protein>
<organism evidence="1 2">
    <name type="scientific">Mesobacillus foraminis</name>
    <dbReference type="NCBI Taxonomy" id="279826"/>
    <lineage>
        <taxon>Bacteria</taxon>
        <taxon>Bacillati</taxon>
        <taxon>Bacillota</taxon>
        <taxon>Bacilli</taxon>
        <taxon>Bacillales</taxon>
        <taxon>Bacillaceae</taxon>
        <taxon>Mesobacillus</taxon>
    </lineage>
</organism>
<gene>
    <name evidence="1" type="ORF">EV146_105173</name>
</gene>
<name>A0A4R2BFD4_9BACI</name>
<comment type="caution">
    <text evidence="1">The sequence shown here is derived from an EMBL/GenBank/DDBJ whole genome shotgun (WGS) entry which is preliminary data.</text>
</comment>
<dbReference type="Proteomes" id="UP000295689">
    <property type="component" value="Unassembled WGS sequence"/>
</dbReference>
<sequence length="50" mass="5892">MFEYRRDIPLDQVSYQPDSASEGVRQEESTQAEVFAYDYRREIPFAGMVN</sequence>